<dbReference type="EMBL" id="BHZC01000001">
    <property type="protein sequence ID" value="GCD37398.1"/>
    <property type="molecule type" value="Genomic_DNA"/>
</dbReference>
<protein>
    <submittedName>
        <fullName evidence="2">HNH endonuclease</fullName>
    </submittedName>
</protein>
<sequence length="213" mass="24230">MRIKYTRELLMEAALRLTSYEDVARHCGSIPTPGVRCYLSRRMAEERIDTSHFTNRSVRHDEATLREVVALSRSTAEVVRRIGIHPVGGNQAHIARRITELGIDTSHFTSGGRRRPKRPFADRLVLGSPSEGRLPGDRLRRALLLQGVAENCTVCGTGPEWNGKALRLEVDHRNGDWWDNRPENLRLLCPNCHAVTDTYRGRKPRRRPGVRQP</sequence>
<name>A0A7U9KZF9_9ACTN</name>
<reference evidence="2 3" key="1">
    <citation type="submission" date="2018-11" db="EMBL/GenBank/DDBJ databases">
        <title>Whole genome sequence of Streptomyces chrestomyceticus NBRC 13444(T).</title>
        <authorList>
            <person name="Komaki H."/>
            <person name="Tamura T."/>
        </authorList>
    </citation>
    <scope>NUCLEOTIDE SEQUENCE [LARGE SCALE GENOMIC DNA]</scope>
    <source>
        <strain evidence="2 3">NBRC 13444</strain>
    </source>
</reference>
<dbReference type="Proteomes" id="UP000287830">
    <property type="component" value="Unassembled WGS sequence"/>
</dbReference>
<dbReference type="CDD" id="cd00085">
    <property type="entry name" value="HNHc"/>
    <property type="match status" value="1"/>
</dbReference>
<gene>
    <name evidence="2" type="ORF">OEIGOIKO_05191</name>
</gene>
<organism evidence="2 3">
    <name type="scientific">Streptomyces chrestomyceticus JCM 4735</name>
    <dbReference type="NCBI Taxonomy" id="1306181"/>
    <lineage>
        <taxon>Bacteria</taxon>
        <taxon>Bacillati</taxon>
        <taxon>Actinomycetota</taxon>
        <taxon>Actinomycetes</taxon>
        <taxon>Kitasatosporales</taxon>
        <taxon>Streptomycetaceae</taxon>
        <taxon>Streptomyces</taxon>
    </lineage>
</organism>
<dbReference type="AlphaFoldDB" id="A0A7U9KZF9"/>
<dbReference type="GeneID" id="95624003"/>
<keyword evidence="2" id="KW-0255">Endonuclease</keyword>
<keyword evidence="2" id="KW-0378">Hydrolase</keyword>
<evidence type="ECO:0000313" key="3">
    <source>
        <dbReference type="Proteomes" id="UP000287830"/>
    </source>
</evidence>
<dbReference type="Pfam" id="PF13392">
    <property type="entry name" value="HNH_3"/>
    <property type="match status" value="1"/>
</dbReference>
<dbReference type="RefSeq" id="WP_125046736.1">
    <property type="nucleotide sequence ID" value="NZ_BHZC01000001.1"/>
</dbReference>
<dbReference type="GO" id="GO:0004519">
    <property type="term" value="F:endonuclease activity"/>
    <property type="evidence" value="ECO:0007669"/>
    <property type="project" value="UniProtKB-KW"/>
</dbReference>
<keyword evidence="2" id="KW-0540">Nuclease</keyword>
<feature type="domain" description="HNH nuclease" evidence="1">
    <location>
        <begin position="168"/>
        <end position="188"/>
    </location>
</feature>
<comment type="caution">
    <text evidence="2">The sequence shown here is derived from an EMBL/GenBank/DDBJ whole genome shotgun (WGS) entry which is preliminary data.</text>
</comment>
<dbReference type="OrthoDB" id="2085958at2"/>
<accession>A0A7U9KZF9</accession>
<dbReference type="InterPro" id="IPR003615">
    <property type="entry name" value="HNH_nuc"/>
</dbReference>
<evidence type="ECO:0000313" key="2">
    <source>
        <dbReference type="EMBL" id="GCD37398.1"/>
    </source>
</evidence>
<evidence type="ECO:0000259" key="1">
    <source>
        <dbReference type="Pfam" id="PF13392"/>
    </source>
</evidence>
<proteinExistence type="predicted"/>